<dbReference type="AlphaFoldDB" id="A0AAD7LVW8"/>
<keyword evidence="3" id="KW-1185">Reference proteome</keyword>
<proteinExistence type="predicted"/>
<evidence type="ECO:0000313" key="3">
    <source>
        <dbReference type="Proteomes" id="UP001163823"/>
    </source>
</evidence>
<dbReference type="Proteomes" id="UP001163823">
    <property type="component" value="Chromosome 6"/>
</dbReference>
<reference evidence="2" key="1">
    <citation type="journal article" date="2023" name="Science">
        <title>Elucidation of the pathway for biosynthesis of saponin adjuvants from the soapbark tree.</title>
        <authorList>
            <person name="Reed J."/>
            <person name="Orme A."/>
            <person name="El-Demerdash A."/>
            <person name="Owen C."/>
            <person name="Martin L.B.B."/>
            <person name="Misra R.C."/>
            <person name="Kikuchi S."/>
            <person name="Rejzek M."/>
            <person name="Martin A.C."/>
            <person name="Harkess A."/>
            <person name="Leebens-Mack J."/>
            <person name="Louveau T."/>
            <person name="Stephenson M.J."/>
            <person name="Osbourn A."/>
        </authorList>
    </citation>
    <scope>NUCLEOTIDE SEQUENCE</scope>
    <source>
        <strain evidence="2">S10</strain>
    </source>
</reference>
<protein>
    <submittedName>
        <fullName evidence="2">Flocculation protein</fullName>
    </submittedName>
</protein>
<gene>
    <name evidence="2" type="ORF">O6P43_013901</name>
</gene>
<feature type="region of interest" description="Disordered" evidence="1">
    <location>
        <begin position="1"/>
        <end position="40"/>
    </location>
</feature>
<feature type="compositionally biased region" description="Acidic residues" evidence="1">
    <location>
        <begin position="22"/>
        <end position="31"/>
    </location>
</feature>
<accession>A0AAD7LVW8</accession>
<sequence>MDNSREQDSNDNYERIDRVEQSDDEDFDDSSSVDALSAISGESSRSRSEIGLTERLTDIFVDEGEGDLLLQHNDREDRLLEWLQALDMQVLGACRSDERLKPLLKNSVSNGVAEDRLLAQLSQHFEPVEVGMLARCFFIPLVSIRVGKIDKQGSRLSPTAHRGNLTLTAVANI</sequence>
<comment type="caution">
    <text evidence="2">The sequence shown here is derived from an EMBL/GenBank/DDBJ whole genome shotgun (WGS) entry which is preliminary data.</text>
</comment>
<name>A0AAD7LVW8_QUISA</name>
<dbReference type="PANTHER" id="PTHR36741:SF1">
    <property type="entry name" value="OS07G0100500 PROTEIN"/>
    <property type="match status" value="1"/>
</dbReference>
<evidence type="ECO:0000256" key="1">
    <source>
        <dbReference type="SAM" id="MobiDB-lite"/>
    </source>
</evidence>
<organism evidence="2 3">
    <name type="scientific">Quillaja saponaria</name>
    <name type="common">Soap bark tree</name>
    <dbReference type="NCBI Taxonomy" id="32244"/>
    <lineage>
        <taxon>Eukaryota</taxon>
        <taxon>Viridiplantae</taxon>
        <taxon>Streptophyta</taxon>
        <taxon>Embryophyta</taxon>
        <taxon>Tracheophyta</taxon>
        <taxon>Spermatophyta</taxon>
        <taxon>Magnoliopsida</taxon>
        <taxon>eudicotyledons</taxon>
        <taxon>Gunneridae</taxon>
        <taxon>Pentapetalae</taxon>
        <taxon>rosids</taxon>
        <taxon>fabids</taxon>
        <taxon>Fabales</taxon>
        <taxon>Quillajaceae</taxon>
        <taxon>Quillaja</taxon>
    </lineage>
</organism>
<feature type="compositionally biased region" description="Basic and acidic residues" evidence="1">
    <location>
        <begin position="1"/>
        <end position="21"/>
    </location>
</feature>
<dbReference type="KEGG" id="qsa:O6P43_013901"/>
<evidence type="ECO:0000313" key="2">
    <source>
        <dbReference type="EMBL" id="KAJ7964030.1"/>
    </source>
</evidence>
<dbReference type="PANTHER" id="PTHR36741">
    <property type="entry name" value="OS07G0100500 PROTEIN"/>
    <property type="match status" value="1"/>
</dbReference>
<dbReference type="EMBL" id="JARAOO010000006">
    <property type="protein sequence ID" value="KAJ7964030.1"/>
    <property type="molecule type" value="Genomic_DNA"/>
</dbReference>